<evidence type="ECO:0000256" key="4">
    <source>
        <dbReference type="ARBA" id="ARBA00022475"/>
    </source>
</evidence>
<proteinExistence type="inferred from homology"/>
<feature type="transmembrane region" description="Helical" evidence="8">
    <location>
        <begin position="168"/>
        <end position="188"/>
    </location>
</feature>
<comment type="similarity">
    <text evidence="2">Belongs to the multi antimicrobial extrusion (MATE) (TC 2.A.66.1) family.</text>
</comment>
<keyword evidence="4" id="KW-1003">Cell membrane</keyword>
<feature type="transmembrane region" description="Helical" evidence="8">
    <location>
        <begin position="280"/>
        <end position="302"/>
    </location>
</feature>
<feature type="transmembrane region" description="Helical" evidence="8">
    <location>
        <begin position="134"/>
        <end position="156"/>
    </location>
</feature>
<feature type="transmembrane region" description="Helical" evidence="8">
    <location>
        <begin position="235"/>
        <end position="260"/>
    </location>
</feature>
<feature type="transmembrane region" description="Helical" evidence="8">
    <location>
        <begin position="314"/>
        <end position="334"/>
    </location>
</feature>
<dbReference type="PANTHER" id="PTHR43549">
    <property type="entry name" value="MULTIDRUG RESISTANCE PROTEIN YPNP-RELATED"/>
    <property type="match status" value="1"/>
</dbReference>
<evidence type="ECO:0000256" key="1">
    <source>
        <dbReference type="ARBA" id="ARBA00004651"/>
    </source>
</evidence>
<evidence type="ECO:0000256" key="2">
    <source>
        <dbReference type="ARBA" id="ARBA00010199"/>
    </source>
</evidence>
<dbReference type="InterPro" id="IPR002528">
    <property type="entry name" value="MATE_fam"/>
</dbReference>
<evidence type="ECO:0000313" key="9">
    <source>
        <dbReference type="EMBL" id="MBZ5753379.1"/>
    </source>
</evidence>
<dbReference type="CDD" id="cd13138">
    <property type="entry name" value="MATE_yoeA_like"/>
    <property type="match status" value="1"/>
</dbReference>
<dbReference type="RefSeq" id="WP_224141806.1">
    <property type="nucleotide sequence ID" value="NZ_JAIQUM010000105.1"/>
</dbReference>
<accession>A0ABS7UYR1</accession>
<keyword evidence="5 8" id="KW-0812">Transmembrane</keyword>
<dbReference type="InterPro" id="IPR048279">
    <property type="entry name" value="MdtK-like"/>
</dbReference>
<reference evidence="9" key="1">
    <citation type="submission" date="2024-05" db="EMBL/GenBank/DDBJ databases">
        <title>Metabacillus sp. nov., isolated from the rhizosphere soil of tomato plants.</title>
        <authorList>
            <person name="Ma R."/>
        </authorList>
    </citation>
    <scope>NUCLEOTIDE SEQUENCE</scope>
    <source>
        <strain evidence="9">DBTR6</strain>
    </source>
</reference>
<gene>
    <name evidence="9" type="ORF">K9V48_24925</name>
</gene>
<evidence type="ECO:0000256" key="3">
    <source>
        <dbReference type="ARBA" id="ARBA00022448"/>
    </source>
</evidence>
<keyword evidence="10" id="KW-1185">Reference proteome</keyword>
<keyword evidence="6 8" id="KW-1133">Transmembrane helix</keyword>
<dbReference type="EMBL" id="JAIQUM010000105">
    <property type="protein sequence ID" value="MBZ5753379.1"/>
    <property type="molecule type" value="Genomic_DNA"/>
</dbReference>
<dbReference type="PANTHER" id="PTHR43549:SF3">
    <property type="entry name" value="MULTIDRUG RESISTANCE PROTEIN YPNP-RELATED"/>
    <property type="match status" value="1"/>
</dbReference>
<evidence type="ECO:0000256" key="6">
    <source>
        <dbReference type="ARBA" id="ARBA00022989"/>
    </source>
</evidence>
<dbReference type="PIRSF" id="PIRSF006603">
    <property type="entry name" value="DinF"/>
    <property type="match status" value="1"/>
</dbReference>
<evidence type="ECO:0000256" key="5">
    <source>
        <dbReference type="ARBA" id="ARBA00022692"/>
    </source>
</evidence>
<sequence length="453" mass="49602">MNQHDFTKGNIMKQIWLFSLPMMLTNLLQVSYQLIDSLWVGNLLGANSLGAIAVSSTVIFTILSFIIGINNATLTILSQHKGQGNEKGLKNYINAFVVILSILSVCLGIIGYFLSEAILTLLGTPASMIADATAYLQINFIGILFLFGYNFIATVLRALGDSKTPIRYVMIAVILNAILDPIFIHVFGFGIEGAAYATILSQGIAFLYGIVDTLKRKIIPFILPKLPTKEEASQILKLGIPSGLQMMVISAGMMAIMSVVNSFGNDVVAGFSAASRLDSLIMIPAMALGTAVNSMAGQNIGANKWDRVHQIAKYGVLFNLLIMIFISSFIILFAEMAIKLFIDEKDAVHFGMRYIQIIGFFYPFLGINFILNGIVRGAGAMFQVLVLNVISFWILRYPLTYLCSLWLGENGIAVGMGLSFVISSVIAFGYYKLGKWQEIQLVVEKEQKTSAQS</sequence>
<comment type="subcellular location">
    <subcellularLocation>
        <location evidence="1">Cell membrane</location>
        <topology evidence="1">Multi-pass membrane protein</topology>
    </subcellularLocation>
</comment>
<comment type="caution">
    <text evidence="9">The sequence shown here is derived from an EMBL/GenBank/DDBJ whole genome shotgun (WGS) entry which is preliminary data.</text>
</comment>
<dbReference type="Proteomes" id="UP001165287">
    <property type="component" value="Unassembled WGS sequence"/>
</dbReference>
<evidence type="ECO:0000256" key="8">
    <source>
        <dbReference type="SAM" id="Phobius"/>
    </source>
</evidence>
<dbReference type="InterPro" id="IPR052031">
    <property type="entry name" value="Membrane_Transporter-Flippase"/>
</dbReference>
<name>A0ABS7UYR1_9BACI</name>
<dbReference type="NCBIfam" id="TIGR00797">
    <property type="entry name" value="matE"/>
    <property type="match status" value="1"/>
</dbReference>
<keyword evidence="7 8" id="KW-0472">Membrane</keyword>
<feature type="transmembrane region" description="Helical" evidence="8">
    <location>
        <begin position="411"/>
        <end position="431"/>
    </location>
</feature>
<feature type="transmembrane region" description="Helical" evidence="8">
    <location>
        <begin position="47"/>
        <end position="71"/>
    </location>
</feature>
<feature type="transmembrane region" description="Helical" evidence="8">
    <location>
        <begin position="194"/>
        <end position="214"/>
    </location>
</feature>
<feature type="transmembrane region" description="Helical" evidence="8">
    <location>
        <begin position="378"/>
        <end position="399"/>
    </location>
</feature>
<protein>
    <submittedName>
        <fullName evidence="9">MATE family efflux transporter</fullName>
    </submittedName>
</protein>
<organism evidence="9 10">
    <name type="scientific">Metabacillus rhizolycopersici</name>
    <dbReference type="NCBI Taxonomy" id="2875709"/>
    <lineage>
        <taxon>Bacteria</taxon>
        <taxon>Bacillati</taxon>
        <taxon>Bacillota</taxon>
        <taxon>Bacilli</taxon>
        <taxon>Bacillales</taxon>
        <taxon>Bacillaceae</taxon>
        <taxon>Metabacillus</taxon>
    </lineage>
</organism>
<feature type="transmembrane region" description="Helical" evidence="8">
    <location>
        <begin position="15"/>
        <end position="35"/>
    </location>
</feature>
<dbReference type="Pfam" id="PF01554">
    <property type="entry name" value="MatE"/>
    <property type="match status" value="2"/>
</dbReference>
<evidence type="ECO:0000313" key="10">
    <source>
        <dbReference type="Proteomes" id="UP001165287"/>
    </source>
</evidence>
<feature type="transmembrane region" description="Helical" evidence="8">
    <location>
        <begin position="92"/>
        <end position="114"/>
    </location>
</feature>
<keyword evidence="3" id="KW-0813">Transport</keyword>
<evidence type="ECO:0000256" key="7">
    <source>
        <dbReference type="ARBA" id="ARBA00023136"/>
    </source>
</evidence>
<feature type="transmembrane region" description="Helical" evidence="8">
    <location>
        <begin position="354"/>
        <end position="371"/>
    </location>
</feature>